<dbReference type="HAMAP" id="MF_00081">
    <property type="entry name" value="HrcA"/>
    <property type="match status" value="1"/>
</dbReference>
<comment type="similarity">
    <text evidence="5">Belongs to the HrcA family.</text>
</comment>
<name>A0A9D1CI63_9FIRM</name>
<dbReference type="GO" id="GO:0003677">
    <property type="term" value="F:DNA binding"/>
    <property type="evidence" value="ECO:0007669"/>
    <property type="project" value="InterPro"/>
</dbReference>
<evidence type="ECO:0000313" key="8">
    <source>
        <dbReference type="Proteomes" id="UP000886819"/>
    </source>
</evidence>
<reference evidence="7" key="2">
    <citation type="journal article" date="2021" name="PeerJ">
        <title>Extensive microbial diversity within the chicken gut microbiome revealed by metagenomics and culture.</title>
        <authorList>
            <person name="Gilroy R."/>
            <person name="Ravi A."/>
            <person name="Getino M."/>
            <person name="Pursley I."/>
            <person name="Horton D.L."/>
            <person name="Alikhan N.F."/>
            <person name="Baker D."/>
            <person name="Gharbi K."/>
            <person name="Hall N."/>
            <person name="Watson M."/>
            <person name="Adriaenssens E.M."/>
            <person name="Foster-Nyarko E."/>
            <person name="Jarju S."/>
            <person name="Secka A."/>
            <person name="Antonio M."/>
            <person name="Oren A."/>
            <person name="Chaudhuri R.R."/>
            <person name="La Ragione R."/>
            <person name="Hildebrand F."/>
            <person name="Pallen M.J."/>
        </authorList>
    </citation>
    <scope>NUCLEOTIDE SEQUENCE</scope>
    <source>
        <strain evidence="7">ChiHile30-977</strain>
    </source>
</reference>
<evidence type="ECO:0000313" key="7">
    <source>
        <dbReference type="EMBL" id="HIQ62781.1"/>
    </source>
</evidence>
<protein>
    <recommendedName>
        <fullName evidence="5">Heat-inducible transcription repressor HrcA</fullName>
    </recommendedName>
</protein>
<dbReference type="SUPFAM" id="SSF55781">
    <property type="entry name" value="GAF domain-like"/>
    <property type="match status" value="1"/>
</dbReference>
<comment type="function">
    <text evidence="5">Negative regulator of class I heat shock genes (grpE-dnaK-dnaJ and groELS operons). Prevents heat-shock induction of these operons.</text>
</comment>
<dbReference type="InterPro" id="IPR036388">
    <property type="entry name" value="WH-like_DNA-bd_sf"/>
</dbReference>
<accession>A0A9D1CI63</accession>
<dbReference type="PANTHER" id="PTHR34824:SF1">
    <property type="entry name" value="HEAT-INDUCIBLE TRANSCRIPTION REPRESSOR HRCA"/>
    <property type="match status" value="1"/>
</dbReference>
<evidence type="ECO:0000256" key="2">
    <source>
        <dbReference type="ARBA" id="ARBA00023015"/>
    </source>
</evidence>
<reference evidence="7" key="1">
    <citation type="submission" date="2020-10" db="EMBL/GenBank/DDBJ databases">
        <authorList>
            <person name="Gilroy R."/>
        </authorList>
    </citation>
    <scope>NUCLEOTIDE SEQUENCE</scope>
    <source>
        <strain evidence="7">ChiHile30-977</strain>
    </source>
</reference>
<comment type="caution">
    <text evidence="7">The sequence shown here is derived from an EMBL/GenBank/DDBJ whole genome shotgun (WGS) entry which is preliminary data.</text>
</comment>
<dbReference type="InterPro" id="IPR029016">
    <property type="entry name" value="GAF-like_dom_sf"/>
</dbReference>
<keyword evidence="4 5" id="KW-0804">Transcription</keyword>
<feature type="domain" description="Heat-inducible transcription repressor HrcA C-terminal" evidence="6">
    <location>
        <begin position="107"/>
        <end position="321"/>
    </location>
</feature>
<dbReference type="Gene3D" id="3.30.450.40">
    <property type="match status" value="1"/>
</dbReference>
<dbReference type="InterPro" id="IPR036390">
    <property type="entry name" value="WH_DNA-bd_sf"/>
</dbReference>
<organism evidence="7 8">
    <name type="scientific">Candidatus Avichristensenella intestinipullorum</name>
    <dbReference type="NCBI Taxonomy" id="2840693"/>
    <lineage>
        <taxon>Bacteria</taxon>
        <taxon>Bacillati</taxon>
        <taxon>Bacillota</taxon>
        <taxon>Clostridia</taxon>
        <taxon>Candidatus Avichristensenella</taxon>
    </lineage>
</organism>
<dbReference type="InterPro" id="IPR002571">
    <property type="entry name" value="HrcA"/>
</dbReference>
<keyword evidence="2 5" id="KW-0805">Transcription regulation</keyword>
<gene>
    <name evidence="5 7" type="primary">hrcA</name>
    <name evidence="7" type="ORF">IAA66_04235</name>
</gene>
<dbReference type="Gene3D" id="1.10.10.10">
    <property type="entry name" value="Winged helix-like DNA-binding domain superfamily/Winged helix DNA-binding domain"/>
    <property type="match status" value="1"/>
</dbReference>
<dbReference type="NCBIfam" id="TIGR00331">
    <property type="entry name" value="hrcA"/>
    <property type="match status" value="1"/>
</dbReference>
<keyword evidence="3 5" id="KW-0346">Stress response</keyword>
<dbReference type="PIRSF" id="PIRSF005485">
    <property type="entry name" value="HrcA"/>
    <property type="match status" value="1"/>
</dbReference>
<proteinExistence type="inferred from homology"/>
<evidence type="ECO:0000256" key="4">
    <source>
        <dbReference type="ARBA" id="ARBA00023163"/>
    </source>
</evidence>
<evidence type="ECO:0000259" key="6">
    <source>
        <dbReference type="Pfam" id="PF01628"/>
    </source>
</evidence>
<evidence type="ECO:0000256" key="5">
    <source>
        <dbReference type="HAMAP-Rule" id="MF_00081"/>
    </source>
</evidence>
<dbReference type="AlphaFoldDB" id="A0A9D1CI63"/>
<dbReference type="Pfam" id="PF01628">
    <property type="entry name" value="HrcA"/>
    <property type="match status" value="1"/>
</dbReference>
<dbReference type="SUPFAM" id="SSF46785">
    <property type="entry name" value="Winged helix' DNA-binding domain"/>
    <property type="match status" value="1"/>
</dbReference>
<dbReference type="PANTHER" id="PTHR34824">
    <property type="entry name" value="HEAT-INDUCIBLE TRANSCRIPTION REPRESSOR HRCA"/>
    <property type="match status" value="1"/>
</dbReference>
<dbReference type="Gene3D" id="3.30.390.60">
    <property type="entry name" value="Heat-inducible transcription repressor hrca homolog, domain 3"/>
    <property type="match status" value="1"/>
</dbReference>
<dbReference type="InterPro" id="IPR021153">
    <property type="entry name" value="HrcA_C"/>
</dbReference>
<dbReference type="EMBL" id="DVFI01000062">
    <property type="protein sequence ID" value="HIQ62781.1"/>
    <property type="molecule type" value="Genomic_DNA"/>
</dbReference>
<sequence>MRLDERKYRILQAIIDDYIMTAMPVGSRTISKKYDIGGLSSATIRNEMSDLEELGYLEQPHTSAGRVPSLKAYRLYVENLLRGAHTLPAEEARALRNHFDVRARQVENVIANAARAISDVTRYTAVVTAPRPRTPRIRRVQLVPVSEGAALLVLVTDAGTVKDALIPVDAAMSADDLHAVSNLLSEQLEGATSAQVRERLSALGDVFREHRQVFDEVLEAAERSSPMDVMVGGRSNILHYPEYSDTEKARAVLSVLETRDKLLRLMQGSPQMTFTIRIGDETGMPETSDCSVVSMTYRLGDETSGTIGVIGPMRMQYARVIPVLDYMGKALGELLGGQSATIPKGKGKRKEDATEG</sequence>
<keyword evidence="1 5" id="KW-0678">Repressor</keyword>
<dbReference type="GO" id="GO:0045892">
    <property type="term" value="P:negative regulation of DNA-templated transcription"/>
    <property type="evidence" value="ECO:0007669"/>
    <property type="project" value="UniProtKB-UniRule"/>
</dbReference>
<evidence type="ECO:0000256" key="3">
    <source>
        <dbReference type="ARBA" id="ARBA00023016"/>
    </source>
</evidence>
<dbReference type="InterPro" id="IPR023120">
    <property type="entry name" value="WHTH_transcript_rep_HrcA_IDD"/>
</dbReference>
<dbReference type="Proteomes" id="UP000886819">
    <property type="component" value="Unassembled WGS sequence"/>
</dbReference>
<evidence type="ECO:0000256" key="1">
    <source>
        <dbReference type="ARBA" id="ARBA00022491"/>
    </source>
</evidence>